<dbReference type="Pfam" id="PF00072">
    <property type="entry name" value="Response_reg"/>
    <property type="match status" value="1"/>
</dbReference>
<dbReference type="EMBL" id="PFMD01000007">
    <property type="protein sequence ID" value="PIY97217.1"/>
    <property type="molecule type" value="Genomic_DNA"/>
</dbReference>
<evidence type="ECO:0000256" key="2">
    <source>
        <dbReference type="PROSITE-ProRule" id="PRU00169"/>
    </source>
</evidence>
<feature type="domain" description="Response regulatory" evidence="3">
    <location>
        <begin position="5"/>
        <end position="132"/>
    </location>
</feature>
<sequence length="135" mass="15269">MDKQKVLLVEDEPSLTAMYQAVFRETPYELLVAKDAKSGFELAESELPKLILLDIIIPREEGKIVEFNKRVGFELLTRLKKSSQSKNIPVIVLTNLDSPEDRAKAAKLGSVQYLIKANFLPKEVVDQVSKILKKK</sequence>
<dbReference type="SUPFAM" id="SSF52172">
    <property type="entry name" value="CheY-like"/>
    <property type="match status" value="1"/>
</dbReference>
<name>A0A2M7RL10_9BACT</name>
<dbReference type="InterPro" id="IPR001789">
    <property type="entry name" value="Sig_transdc_resp-reg_receiver"/>
</dbReference>
<dbReference type="InterPro" id="IPR050595">
    <property type="entry name" value="Bact_response_regulator"/>
</dbReference>
<dbReference type="PANTHER" id="PTHR44591:SF3">
    <property type="entry name" value="RESPONSE REGULATORY DOMAIN-CONTAINING PROTEIN"/>
    <property type="match status" value="1"/>
</dbReference>
<protein>
    <submittedName>
        <fullName evidence="4">Response regulator</fullName>
    </submittedName>
</protein>
<gene>
    <name evidence="4" type="ORF">COY66_00655</name>
</gene>
<dbReference type="Gene3D" id="3.40.50.2300">
    <property type="match status" value="1"/>
</dbReference>
<keyword evidence="1 2" id="KW-0597">Phosphoprotein</keyword>
<dbReference type="PANTHER" id="PTHR44591">
    <property type="entry name" value="STRESS RESPONSE REGULATOR PROTEIN 1"/>
    <property type="match status" value="1"/>
</dbReference>
<proteinExistence type="predicted"/>
<dbReference type="PROSITE" id="PS50110">
    <property type="entry name" value="RESPONSE_REGULATORY"/>
    <property type="match status" value="1"/>
</dbReference>
<dbReference type="SMART" id="SM00448">
    <property type="entry name" value="REC"/>
    <property type="match status" value="1"/>
</dbReference>
<dbReference type="InterPro" id="IPR011006">
    <property type="entry name" value="CheY-like_superfamily"/>
</dbReference>
<evidence type="ECO:0000313" key="4">
    <source>
        <dbReference type="EMBL" id="PIY97217.1"/>
    </source>
</evidence>
<reference evidence="4 5" key="1">
    <citation type="submission" date="2017-09" db="EMBL/GenBank/DDBJ databases">
        <title>Depth-based differentiation of microbial function through sediment-hosted aquifers and enrichment of novel symbionts in the deep terrestrial subsurface.</title>
        <authorList>
            <person name="Probst A.J."/>
            <person name="Ladd B."/>
            <person name="Jarett J.K."/>
            <person name="Geller-Mcgrath D.E."/>
            <person name="Sieber C.M."/>
            <person name="Emerson J.B."/>
            <person name="Anantharaman K."/>
            <person name="Thomas B.C."/>
            <person name="Malmstrom R."/>
            <person name="Stieglmeier M."/>
            <person name="Klingl A."/>
            <person name="Woyke T."/>
            <person name="Ryan C.M."/>
            <person name="Banfield J.F."/>
        </authorList>
    </citation>
    <scope>NUCLEOTIDE SEQUENCE [LARGE SCALE GENOMIC DNA]</scope>
    <source>
        <strain evidence="4">CG_4_10_14_0_8_um_filter_42_10</strain>
    </source>
</reference>
<comment type="caution">
    <text evidence="4">The sequence shown here is derived from an EMBL/GenBank/DDBJ whole genome shotgun (WGS) entry which is preliminary data.</text>
</comment>
<evidence type="ECO:0000313" key="5">
    <source>
        <dbReference type="Proteomes" id="UP000230779"/>
    </source>
</evidence>
<evidence type="ECO:0000259" key="3">
    <source>
        <dbReference type="PROSITE" id="PS50110"/>
    </source>
</evidence>
<accession>A0A2M7RL10</accession>
<dbReference type="Proteomes" id="UP000230779">
    <property type="component" value="Unassembled WGS sequence"/>
</dbReference>
<dbReference type="GO" id="GO:0000160">
    <property type="term" value="P:phosphorelay signal transduction system"/>
    <property type="evidence" value="ECO:0007669"/>
    <property type="project" value="InterPro"/>
</dbReference>
<evidence type="ECO:0000256" key="1">
    <source>
        <dbReference type="ARBA" id="ARBA00022553"/>
    </source>
</evidence>
<dbReference type="AlphaFoldDB" id="A0A2M7RL10"/>
<organism evidence="4 5">
    <name type="scientific">Candidatus Kerfeldbacteria bacterium CG_4_10_14_0_8_um_filter_42_10</name>
    <dbReference type="NCBI Taxonomy" id="2014248"/>
    <lineage>
        <taxon>Bacteria</taxon>
        <taxon>Candidatus Kerfeldiibacteriota</taxon>
    </lineage>
</organism>
<feature type="modified residue" description="4-aspartylphosphate" evidence="2">
    <location>
        <position position="54"/>
    </location>
</feature>